<dbReference type="OrthoDB" id="3546385at2759"/>
<evidence type="ECO:0000313" key="2">
    <source>
        <dbReference type="EMBL" id="BCS23111.1"/>
    </source>
</evidence>
<evidence type="ECO:0000313" key="3">
    <source>
        <dbReference type="Proteomes" id="UP000654913"/>
    </source>
</evidence>
<dbReference type="InterPro" id="IPR045518">
    <property type="entry name" value="2EXR"/>
</dbReference>
<dbReference type="Proteomes" id="UP000654913">
    <property type="component" value="Chromosome 3"/>
</dbReference>
<dbReference type="GeneID" id="64973116"/>
<gene>
    <name evidence="2" type="ORF">APUU_31336S</name>
</gene>
<dbReference type="AlphaFoldDB" id="A0A7R8ALB2"/>
<protein>
    <recommendedName>
        <fullName evidence="1">2EXR domain-containing protein</fullName>
    </recommendedName>
</protein>
<feature type="domain" description="2EXR" evidence="1">
    <location>
        <begin position="4"/>
        <end position="120"/>
    </location>
</feature>
<evidence type="ECO:0000259" key="1">
    <source>
        <dbReference type="Pfam" id="PF20150"/>
    </source>
</evidence>
<name>A0A7R8ALB2_9EURO</name>
<proteinExistence type="predicted"/>
<accession>A0A7R8ALB2</accession>
<dbReference type="KEGG" id="apuu:APUU_31336S"/>
<reference evidence="2" key="2">
    <citation type="submission" date="2021-02" db="EMBL/GenBank/DDBJ databases">
        <title>Aspergillus puulaauensis MK2 genome sequence.</title>
        <authorList>
            <person name="Futagami T."/>
            <person name="Mori K."/>
            <person name="Kadooka C."/>
            <person name="Tanaka T."/>
        </authorList>
    </citation>
    <scope>NUCLEOTIDE SEQUENCE</scope>
    <source>
        <strain evidence="2">MK2</strain>
    </source>
</reference>
<reference evidence="2" key="1">
    <citation type="submission" date="2021-01" db="EMBL/GenBank/DDBJ databases">
        <authorList>
            <consortium name="Aspergillus puulaauensis MK2 genome sequencing consortium"/>
            <person name="Kazuki M."/>
            <person name="Futagami T."/>
        </authorList>
    </citation>
    <scope>NUCLEOTIDE SEQUENCE</scope>
    <source>
        <strain evidence="2">MK2</strain>
    </source>
</reference>
<dbReference type="EMBL" id="AP024445">
    <property type="protein sequence ID" value="BCS23111.1"/>
    <property type="molecule type" value="Genomic_DNA"/>
</dbReference>
<keyword evidence="3" id="KW-1185">Reference proteome</keyword>
<dbReference type="RefSeq" id="XP_041555305.1">
    <property type="nucleotide sequence ID" value="XM_041702528.1"/>
</dbReference>
<organism evidence="2 3">
    <name type="scientific">Aspergillus puulaauensis</name>
    <dbReference type="NCBI Taxonomy" id="1220207"/>
    <lineage>
        <taxon>Eukaryota</taxon>
        <taxon>Fungi</taxon>
        <taxon>Dikarya</taxon>
        <taxon>Ascomycota</taxon>
        <taxon>Pezizomycotina</taxon>
        <taxon>Eurotiomycetes</taxon>
        <taxon>Eurotiomycetidae</taxon>
        <taxon>Eurotiales</taxon>
        <taxon>Aspergillaceae</taxon>
        <taxon>Aspergillus</taxon>
    </lineage>
</organism>
<sequence>MAQFSLFPSLPPEIRHQIWLEALSNADEPGETPLFYFKKGCWRYRPLKPEDSGWHPSCETLCLRFDHDRLDPLRYDHPLFHVNWEARSAARSWARSPGEKEKEAASLLMTRSFDADRDMLYVSEEEYGDFITEPSECPCEAGNFDTFSGCGPHWHRLAVPLGLLKNDPAAFSELYNEYGSVWIVYLIVEAEPDDFWHVQGTDSRERQWWEVQSLEGAPDANFYSDDGSEFLWSGYTSALDRYYLNDVLGPVATEMFNNDVIRWYPVFQIRPARVVRKCI</sequence>
<dbReference type="Pfam" id="PF20150">
    <property type="entry name" value="2EXR"/>
    <property type="match status" value="1"/>
</dbReference>